<evidence type="ECO:0000313" key="2">
    <source>
        <dbReference type="Proteomes" id="UP001344447"/>
    </source>
</evidence>
<protein>
    <submittedName>
        <fullName evidence="1">Uncharacterized protein</fullName>
    </submittedName>
</protein>
<accession>A0AAN7U5P8</accession>
<gene>
    <name evidence="1" type="ORF">RB653_000227</name>
</gene>
<keyword evidence="2" id="KW-1185">Reference proteome</keyword>
<name>A0AAN7U5P8_9MYCE</name>
<organism evidence="1 2">
    <name type="scientific">Dictyostelium firmibasis</name>
    <dbReference type="NCBI Taxonomy" id="79012"/>
    <lineage>
        <taxon>Eukaryota</taxon>
        <taxon>Amoebozoa</taxon>
        <taxon>Evosea</taxon>
        <taxon>Eumycetozoa</taxon>
        <taxon>Dictyostelia</taxon>
        <taxon>Dictyosteliales</taxon>
        <taxon>Dictyosteliaceae</taxon>
        <taxon>Dictyostelium</taxon>
    </lineage>
</organism>
<dbReference type="EMBL" id="JAVFKY010000002">
    <property type="protein sequence ID" value="KAK5580213.1"/>
    <property type="molecule type" value="Genomic_DNA"/>
</dbReference>
<proteinExistence type="predicted"/>
<reference evidence="1 2" key="1">
    <citation type="submission" date="2023-11" db="EMBL/GenBank/DDBJ databases">
        <title>Dfirmibasis_genome.</title>
        <authorList>
            <person name="Edelbroek B."/>
            <person name="Kjellin J."/>
            <person name="Jerlstrom-Hultqvist J."/>
            <person name="Soderbom F."/>
        </authorList>
    </citation>
    <scope>NUCLEOTIDE SEQUENCE [LARGE SCALE GENOMIC DNA]</scope>
    <source>
        <strain evidence="1 2">TNS-C-14</strain>
    </source>
</reference>
<dbReference type="Proteomes" id="UP001344447">
    <property type="component" value="Unassembled WGS sequence"/>
</dbReference>
<comment type="caution">
    <text evidence="1">The sequence shown here is derived from an EMBL/GenBank/DDBJ whole genome shotgun (WGS) entry which is preliminary data.</text>
</comment>
<evidence type="ECO:0000313" key="1">
    <source>
        <dbReference type="EMBL" id="KAK5580213.1"/>
    </source>
</evidence>
<sequence>MTLISSISNIGSINNGNGLKKTNSVFSNNGTSETLSFGGNQSTSLIDTDIMANLLGILGIHIKAKVL</sequence>
<dbReference type="AlphaFoldDB" id="A0AAN7U5P8"/>